<dbReference type="EMBL" id="CP002467">
    <property type="protein sequence ID" value="ADV83761.1"/>
    <property type="molecule type" value="Genomic_DNA"/>
</dbReference>
<feature type="chain" id="PRO_5003232903" description="NGG1p interacting factor 3 protein, NIF3" evidence="4">
    <location>
        <begin position="25"/>
        <end position="298"/>
    </location>
</feature>
<feature type="binding site" evidence="3">
    <location>
        <position position="259"/>
    </location>
    <ligand>
        <name>a divalent metal cation</name>
        <dbReference type="ChEBI" id="CHEBI:60240"/>
        <label>1</label>
    </ligand>
</feature>
<evidence type="ECO:0000256" key="4">
    <source>
        <dbReference type="SAM" id="SignalP"/>
    </source>
</evidence>
<dbReference type="GO" id="GO:0046872">
    <property type="term" value="F:metal ion binding"/>
    <property type="evidence" value="ECO:0007669"/>
    <property type="project" value="UniProtKB-KW"/>
</dbReference>
<keyword evidence="4" id="KW-0732">Signal</keyword>
<dbReference type="STRING" id="401053.AciPR4_3001"/>
<gene>
    <name evidence="5" type="ordered locus">AciPR4_3001</name>
</gene>
<feature type="binding site" evidence="3">
    <location>
        <position position="255"/>
    </location>
    <ligand>
        <name>a divalent metal cation</name>
        <dbReference type="ChEBI" id="CHEBI:60240"/>
        <label>1</label>
    </ligand>
</feature>
<feature type="signal peptide" evidence="4">
    <location>
        <begin position="1"/>
        <end position="24"/>
    </location>
</feature>
<evidence type="ECO:0008006" key="7">
    <source>
        <dbReference type="Google" id="ProtNLM"/>
    </source>
</evidence>
<name>E8V574_TERSS</name>
<keyword evidence="2 3" id="KW-0479">Metal-binding</keyword>
<dbReference type="PANTHER" id="PTHR13799:SF14">
    <property type="entry name" value="GTP CYCLOHYDROLASE 1 TYPE 2 HOMOLOG"/>
    <property type="match status" value="1"/>
</dbReference>
<reference evidence="5 6" key="1">
    <citation type="journal article" date="2012" name="Stand. Genomic Sci.">
        <title>Complete genome sequence of Terriglobus saanensis type strain SP1PR4(T), an Acidobacteria from tundra soil.</title>
        <authorList>
            <person name="Rawat S.R."/>
            <person name="Mannisto M.K."/>
            <person name="Starovoytov V."/>
            <person name="Goodwin L."/>
            <person name="Nolan M."/>
            <person name="Hauser L."/>
            <person name="Land M."/>
            <person name="Davenport K.W."/>
            <person name="Woyke T."/>
            <person name="Haggblom M.M."/>
        </authorList>
    </citation>
    <scope>NUCLEOTIDE SEQUENCE</scope>
    <source>
        <strain evidence="6">ATCC BAA-1853 / DSM 23119 / SP1PR4</strain>
    </source>
</reference>
<organism evidence="5 6">
    <name type="scientific">Terriglobus saanensis (strain ATCC BAA-1853 / DSM 23119 / SP1PR4)</name>
    <dbReference type="NCBI Taxonomy" id="401053"/>
    <lineage>
        <taxon>Bacteria</taxon>
        <taxon>Pseudomonadati</taxon>
        <taxon>Acidobacteriota</taxon>
        <taxon>Terriglobia</taxon>
        <taxon>Terriglobales</taxon>
        <taxon>Acidobacteriaceae</taxon>
        <taxon>Terriglobus</taxon>
    </lineage>
</organism>
<feature type="binding site" evidence="3">
    <location>
        <position position="89"/>
    </location>
    <ligand>
        <name>a divalent metal cation</name>
        <dbReference type="ChEBI" id="CHEBI:60240"/>
        <label>1</label>
    </ligand>
</feature>
<dbReference type="Gene3D" id="3.40.1390.30">
    <property type="entry name" value="NIF3 (NGG1p interacting factor 3)-like"/>
    <property type="match status" value="2"/>
</dbReference>
<evidence type="ECO:0000313" key="5">
    <source>
        <dbReference type="EMBL" id="ADV83761.1"/>
    </source>
</evidence>
<sequence length="298" mass="32912">MNTSCRNFSALLFSLGLLHGMASAQALSASETWLRIQHRYAPSPPPDTVDTLKAGDPSTPVKGIATTFLDTMDVLREAVRRGDNLIISHEPTFYNHRDDTAAFVNDPVYKEKLAFIEQHHLVVYRLHDEIHADRAGDHILTGVYQALGWEHYPHPAGPFGQYFVTIPQTTLGQLASALELKLHIRTLRVEGDPSLAISHVALLPGSSGLSRQVLALNQPQVELLIAGEASEWETVEYVRDAVAQGRPKALILLGHEVSEEPGMEQCAQELRTLFPGMQVDHILAGQPLWNPEHPPKGK</sequence>
<dbReference type="KEGG" id="tsa:AciPR4_3001"/>
<proteinExistence type="inferred from homology"/>
<dbReference type="InterPro" id="IPR036069">
    <property type="entry name" value="DUF34/NIF3_sf"/>
</dbReference>
<dbReference type="AlphaFoldDB" id="E8V574"/>
<comment type="similarity">
    <text evidence="1">Belongs to the GTP cyclohydrolase I type 2/NIF3 family.</text>
</comment>
<dbReference type="Pfam" id="PF01784">
    <property type="entry name" value="DUF34_NIF3"/>
    <property type="match status" value="1"/>
</dbReference>
<keyword evidence="6" id="KW-1185">Reference proteome</keyword>
<dbReference type="Proteomes" id="UP000006844">
    <property type="component" value="Chromosome"/>
</dbReference>
<dbReference type="SUPFAM" id="SSF102705">
    <property type="entry name" value="NIF3 (NGG1p interacting factor 3)-like"/>
    <property type="match status" value="1"/>
</dbReference>
<dbReference type="eggNOG" id="COG0327">
    <property type="taxonomic scope" value="Bacteria"/>
</dbReference>
<dbReference type="GO" id="GO:0005737">
    <property type="term" value="C:cytoplasm"/>
    <property type="evidence" value="ECO:0007669"/>
    <property type="project" value="TreeGrafter"/>
</dbReference>
<accession>E8V574</accession>
<dbReference type="PANTHER" id="PTHR13799">
    <property type="entry name" value="NGG1 INTERACTING FACTOR 3"/>
    <property type="match status" value="1"/>
</dbReference>
<evidence type="ECO:0000256" key="1">
    <source>
        <dbReference type="ARBA" id="ARBA00006964"/>
    </source>
</evidence>
<dbReference type="HOGENOM" id="CLU_089937_1_0_0"/>
<dbReference type="InterPro" id="IPR002678">
    <property type="entry name" value="DUF34/NIF3"/>
</dbReference>
<evidence type="ECO:0000256" key="2">
    <source>
        <dbReference type="ARBA" id="ARBA00022723"/>
    </source>
</evidence>
<evidence type="ECO:0000256" key="3">
    <source>
        <dbReference type="PIRSR" id="PIRSR602678-1"/>
    </source>
</evidence>
<evidence type="ECO:0000313" key="6">
    <source>
        <dbReference type="Proteomes" id="UP000006844"/>
    </source>
</evidence>
<protein>
    <recommendedName>
        <fullName evidence="7">NGG1p interacting factor 3 protein, NIF3</fullName>
    </recommendedName>
</protein>